<dbReference type="PANTHER" id="PTHR31760:SF0">
    <property type="entry name" value="S-ADENOSYL-L-METHIONINE-DEPENDENT METHYLTRANSFERASES SUPERFAMILY PROTEIN"/>
    <property type="match status" value="1"/>
</dbReference>
<dbReference type="InterPro" id="IPR029063">
    <property type="entry name" value="SAM-dependent_MTases_sf"/>
</dbReference>
<dbReference type="Proteomes" id="UP000552883">
    <property type="component" value="Unassembled WGS sequence"/>
</dbReference>
<comment type="similarity">
    <text evidence="6">Belongs to the methyltransferase superfamily. RNA methyltransferase RsmG family.</text>
</comment>
<comment type="subcellular location">
    <subcellularLocation>
        <location evidence="6">Cytoplasm</location>
    </subcellularLocation>
</comment>
<dbReference type="Pfam" id="PF02527">
    <property type="entry name" value="GidB"/>
    <property type="match status" value="1"/>
</dbReference>
<evidence type="ECO:0000313" key="9">
    <source>
        <dbReference type="Proteomes" id="UP000552883"/>
    </source>
</evidence>
<comment type="caution">
    <text evidence="6">Lacks conserved residue(s) required for the propagation of feature annotation.</text>
</comment>
<dbReference type="GO" id="GO:0070043">
    <property type="term" value="F:rRNA (guanine-N7-)-methyltransferase activity"/>
    <property type="evidence" value="ECO:0007669"/>
    <property type="project" value="UniProtKB-UniRule"/>
</dbReference>
<keyword evidence="5 6" id="KW-0949">S-adenosyl-L-methionine</keyword>
<evidence type="ECO:0000256" key="7">
    <source>
        <dbReference type="SAM" id="MobiDB-lite"/>
    </source>
</evidence>
<evidence type="ECO:0000256" key="6">
    <source>
        <dbReference type="HAMAP-Rule" id="MF_00074"/>
    </source>
</evidence>
<dbReference type="NCBIfam" id="TIGR00138">
    <property type="entry name" value="rsmG_gidB"/>
    <property type="match status" value="1"/>
</dbReference>
<dbReference type="EC" id="2.1.1.-" evidence="6"/>
<dbReference type="EMBL" id="JACHBS010000001">
    <property type="protein sequence ID" value="MBB5618004.1"/>
    <property type="molecule type" value="Genomic_DNA"/>
</dbReference>
<dbReference type="SUPFAM" id="SSF53335">
    <property type="entry name" value="S-adenosyl-L-methionine-dependent methyltransferases"/>
    <property type="match status" value="1"/>
</dbReference>
<keyword evidence="2 6" id="KW-0698">rRNA processing</keyword>
<feature type="binding site" evidence="6">
    <location>
        <begin position="135"/>
        <end position="136"/>
    </location>
    <ligand>
        <name>S-adenosyl-L-methionine</name>
        <dbReference type="ChEBI" id="CHEBI:59789"/>
    </ligand>
</feature>
<feature type="binding site" evidence="6">
    <location>
        <position position="84"/>
    </location>
    <ligand>
        <name>S-adenosyl-L-methionine</name>
        <dbReference type="ChEBI" id="CHEBI:59789"/>
    </ligand>
</feature>
<keyword evidence="9" id="KW-1185">Reference proteome</keyword>
<evidence type="ECO:0000256" key="2">
    <source>
        <dbReference type="ARBA" id="ARBA00022552"/>
    </source>
</evidence>
<dbReference type="CDD" id="cd02440">
    <property type="entry name" value="AdoMet_MTases"/>
    <property type="match status" value="1"/>
</dbReference>
<keyword evidence="1 6" id="KW-0963">Cytoplasm</keyword>
<dbReference type="RefSeq" id="WP_341799886.1">
    <property type="nucleotide sequence ID" value="NZ_BAAANZ010000005.1"/>
</dbReference>
<gene>
    <name evidence="6" type="primary">rsmG</name>
    <name evidence="8" type="ORF">BJ959_001500</name>
</gene>
<evidence type="ECO:0000256" key="1">
    <source>
        <dbReference type="ARBA" id="ARBA00022490"/>
    </source>
</evidence>
<evidence type="ECO:0000256" key="3">
    <source>
        <dbReference type="ARBA" id="ARBA00022603"/>
    </source>
</evidence>
<keyword evidence="4 6" id="KW-0808">Transferase</keyword>
<sequence>MAEPGWGVSRETSPGPEPEPAAAAEVLGAALELGRRYAADLIEHGERLGLIGPLEVGRVWTRHVLNSALVAPFLQSGGRLADIGSGAGLPGLVLALVRPDVEVTLIEPMERRTDWLRDESARLGLTNVTVLRARAEDARDAGPFDQVTARAVSALRTLIPITAPLVRAGGELLFLKGARVDDEIAAATKVLQKHRVRDIAVLELGVGLLPEITRLFRATVGGAS</sequence>
<feature type="binding site" evidence="6">
    <location>
        <position position="150"/>
    </location>
    <ligand>
        <name>S-adenosyl-L-methionine</name>
        <dbReference type="ChEBI" id="CHEBI:59789"/>
    </ligand>
</feature>
<dbReference type="AlphaFoldDB" id="A0A840X9Z0"/>
<dbReference type="GO" id="GO:0005829">
    <property type="term" value="C:cytosol"/>
    <property type="evidence" value="ECO:0007669"/>
    <property type="project" value="TreeGrafter"/>
</dbReference>
<dbReference type="PANTHER" id="PTHR31760">
    <property type="entry name" value="S-ADENOSYL-L-METHIONINE-DEPENDENT METHYLTRANSFERASES SUPERFAMILY PROTEIN"/>
    <property type="match status" value="1"/>
</dbReference>
<evidence type="ECO:0000256" key="5">
    <source>
        <dbReference type="ARBA" id="ARBA00022691"/>
    </source>
</evidence>
<reference evidence="8 9" key="1">
    <citation type="submission" date="2020-08" db="EMBL/GenBank/DDBJ databases">
        <title>Sequencing the genomes of 1000 actinobacteria strains.</title>
        <authorList>
            <person name="Klenk H.-P."/>
        </authorList>
    </citation>
    <scope>NUCLEOTIDE SEQUENCE [LARGE SCALE GENOMIC DNA]</scope>
    <source>
        <strain evidence="8 9">DSM 23889</strain>
    </source>
</reference>
<organism evidence="8 9">
    <name type="scientific">Microcella frigidaquae</name>
    <dbReference type="NCBI Taxonomy" id="424758"/>
    <lineage>
        <taxon>Bacteria</taxon>
        <taxon>Bacillati</taxon>
        <taxon>Actinomycetota</taxon>
        <taxon>Actinomycetes</taxon>
        <taxon>Micrococcales</taxon>
        <taxon>Microbacteriaceae</taxon>
        <taxon>Microcella</taxon>
    </lineage>
</organism>
<evidence type="ECO:0000313" key="8">
    <source>
        <dbReference type="EMBL" id="MBB5618004.1"/>
    </source>
</evidence>
<dbReference type="Gene3D" id="3.40.50.150">
    <property type="entry name" value="Vaccinia Virus protein VP39"/>
    <property type="match status" value="1"/>
</dbReference>
<keyword evidence="3 6" id="KW-0489">Methyltransferase</keyword>
<dbReference type="HAMAP" id="MF_00074">
    <property type="entry name" value="16SrRNA_methyltr_G"/>
    <property type="match status" value="1"/>
</dbReference>
<feature type="region of interest" description="Disordered" evidence="7">
    <location>
        <begin position="1"/>
        <end position="20"/>
    </location>
</feature>
<comment type="caution">
    <text evidence="8">The sequence shown here is derived from an EMBL/GenBank/DDBJ whole genome shotgun (WGS) entry which is preliminary data.</text>
</comment>
<proteinExistence type="inferred from homology"/>
<accession>A0A840X9Z0</accession>
<comment type="function">
    <text evidence="6">Specifically methylates the N7 position of a guanine in 16S rRNA.</text>
</comment>
<dbReference type="InterPro" id="IPR003682">
    <property type="entry name" value="rRNA_ssu_MeTfrase_G"/>
</dbReference>
<name>A0A840X9Z0_9MICO</name>
<evidence type="ECO:0000256" key="4">
    <source>
        <dbReference type="ARBA" id="ARBA00022679"/>
    </source>
</evidence>
<feature type="binding site" evidence="6">
    <location>
        <position position="89"/>
    </location>
    <ligand>
        <name>S-adenosyl-L-methionine</name>
        <dbReference type="ChEBI" id="CHEBI:59789"/>
    </ligand>
</feature>
<protein>
    <recommendedName>
        <fullName evidence="6">Ribosomal RNA small subunit methyltransferase G</fullName>
        <ecNumber evidence="6">2.1.1.-</ecNumber>
    </recommendedName>
    <alternativeName>
        <fullName evidence="6">16S rRNA 7-methylguanosine methyltransferase</fullName>
        <shortName evidence="6">16S rRNA m7G methyltransferase</shortName>
    </alternativeName>
</protein>